<feature type="transmembrane region" description="Helical" evidence="5">
    <location>
        <begin position="133"/>
        <end position="152"/>
    </location>
</feature>
<feature type="transmembrane region" description="Helical" evidence="5">
    <location>
        <begin position="65"/>
        <end position="86"/>
    </location>
</feature>
<dbReference type="AlphaFoldDB" id="A0AAE0Y747"/>
<reference evidence="6" key="1">
    <citation type="journal article" date="2023" name="G3 (Bethesda)">
        <title>A reference genome for the long-term kleptoplast-retaining sea slug Elysia crispata morphotype clarki.</title>
        <authorList>
            <person name="Eastman K.E."/>
            <person name="Pendleton A.L."/>
            <person name="Shaikh M.A."/>
            <person name="Suttiyut T."/>
            <person name="Ogas R."/>
            <person name="Tomko P."/>
            <person name="Gavelis G."/>
            <person name="Widhalm J.R."/>
            <person name="Wisecaver J.H."/>
        </authorList>
    </citation>
    <scope>NUCLEOTIDE SEQUENCE</scope>
    <source>
        <strain evidence="6">ECLA1</strain>
    </source>
</reference>
<keyword evidence="4 5" id="KW-0472">Membrane</keyword>
<evidence type="ECO:0000313" key="7">
    <source>
        <dbReference type="Proteomes" id="UP001283361"/>
    </source>
</evidence>
<name>A0AAE0Y747_9GAST</name>
<keyword evidence="2 5" id="KW-0812">Transmembrane</keyword>
<comment type="subcellular location">
    <subcellularLocation>
        <location evidence="1">Membrane</location>
        <topology evidence="1">Multi-pass membrane protein</topology>
    </subcellularLocation>
</comment>
<protein>
    <submittedName>
        <fullName evidence="6">Uncharacterized protein</fullName>
    </submittedName>
</protein>
<keyword evidence="7" id="KW-1185">Reference proteome</keyword>
<gene>
    <name evidence="6" type="ORF">RRG08_057773</name>
</gene>
<organism evidence="6 7">
    <name type="scientific">Elysia crispata</name>
    <name type="common">lettuce slug</name>
    <dbReference type="NCBI Taxonomy" id="231223"/>
    <lineage>
        <taxon>Eukaryota</taxon>
        <taxon>Metazoa</taxon>
        <taxon>Spiralia</taxon>
        <taxon>Lophotrochozoa</taxon>
        <taxon>Mollusca</taxon>
        <taxon>Gastropoda</taxon>
        <taxon>Heterobranchia</taxon>
        <taxon>Euthyneura</taxon>
        <taxon>Panpulmonata</taxon>
        <taxon>Sacoglossa</taxon>
        <taxon>Placobranchoidea</taxon>
        <taxon>Plakobranchidae</taxon>
        <taxon>Elysia</taxon>
    </lineage>
</organism>
<dbReference type="EMBL" id="JAWDGP010006803">
    <property type="protein sequence ID" value="KAK3735302.1"/>
    <property type="molecule type" value="Genomic_DNA"/>
</dbReference>
<evidence type="ECO:0000256" key="3">
    <source>
        <dbReference type="ARBA" id="ARBA00022989"/>
    </source>
</evidence>
<proteinExistence type="predicted"/>
<evidence type="ECO:0000313" key="6">
    <source>
        <dbReference type="EMBL" id="KAK3735302.1"/>
    </source>
</evidence>
<feature type="transmembrane region" description="Helical" evidence="5">
    <location>
        <begin position="164"/>
        <end position="183"/>
    </location>
</feature>
<evidence type="ECO:0000256" key="5">
    <source>
        <dbReference type="SAM" id="Phobius"/>
    </source>
</evidence>
<sequence>MGVDKNCTNRDDNEWPRSHHFLSSLAAEEQAMVGICSCLCFLNIVIFIDNTYFVWSKNVNMKRTVLATVWMIGLTPALSLIALLGMMTPRIYIFQDMLTILCIAVVMYKFVHLIIAYGRFYEKIMENVRTKRIRFNLGPCCCCCFCLPTAAINRTNANKVKWMILQYPILSTAITVLTMVTWLNENYKQGE</sequence>
<evidence type="ECO:0000256" key="1">
    <source>
        <dbReference type="ARBA" id="ARBA00004141"/>
    </source>
</evidence>
<dbReference type="PANTHER" id="PTHR23423">
    <property type="entry name" value="ORGANIC SOLUTE TRANSPORTER-RELATED"/>
    <property type="match status" value="1"/>
</dbReference>
<dbReference type="Proteomes" id="UP001283361">
    <property type="component" value="Unassembled WGS sequence"/>
</dbReference>
<dbReference type="Pfam" id="PF03619">
    <property type="entry name" value="Solute_trans_a"/>
    <property type="match status" value="1"/>
</dbReference>
<dbReference type="GO" id="GO:0016020">
    <property type="term" value="C:membrane"/>
    <property type="evidence" value="ECO:0007669"/>
    <property type="project" value="UniProtKB-SubCell"/>
</dbReference>
<dbReference type="InterPro" id="IPR005178">
    <property type="entry name" value="Ostalpha/TMEM184C"/>
</dbReference>
<accession>A0AAE0Y747</accession>
<evidence type="ECO:0000256" key="4">
    <source>
        <dbReference type="ARBA" id="ARBA00023136"/>
    </source>
</evidence>
<feature type="non-terminal residue" evidence="6">
    <location>
        <position position="1"/>
    </location>
</feature>
<feature type="transmembrane region" description="Helical" evidence="5">
    <location>
        <begin position="31"/>
        <end position="53"/>
    </location>
</feature>
<evidence type="ECO:0000256" key="2">
    <source>
        <dbReference type="ARBA" id="ARBA00022692"/>
    </source>
</evidence>
<keyword evidence="3 5" id="KW-1133">Transmembrane helix</keyword>
<feature type="transmembrane region" description="Helical" evidence="5">
    <location>
        <begin position="98"/>
        <end position="121"/>
    </location>
</feature>
<comment type="caution">
    <text evidence="6">The sequence shown here is derived from an EMBL/GenBank/DDBJ whole genome shotgun (WGS) entry which is preliminary data.</text>
</comment>